<feature type="non-terminal residue" evidence="1">
    <location>
        <position position="33"/>
    </location>
</feature>
<reference evidence="1 2" key="1">
    <citation type="journal article" date="2011" name="PLoS Pathog.">
        <title>Dynamic evolution of pathogenicity revealed by sequencing and comparative genomics of 19 Pseudomonas syringae isolates.</title>
        <authorList>
            <person name="Baltrus D.A."/>
            <person name="Nishimura M.T."/>
            <person name="Romanchuk A."/>
            <person name="Chang J.H."/>
            <person name="Mukhtar M.S."/>
            <person name="Cherkis K."/>
            <person name="Roach J."/>
            <person name="Grant S.R."/>
            <person name="Jones C.D."/>
            <person name="Dangl J.L."/>
        </authorList>
    </citation>
    <scope>NUCLEOTIDE SEQUENCE [LARGE SCALE GENOMIC DNA]</scope>
    <source>
        <strain evidence="2">M301072PT</strain>
    </source>
</reference>
<organism evidence="1 2">
    <name type="scientific">Pseudomonas syringae pv. japonica str. M301072</name>
    <dbReference type="NCBI Taxonomy" id="629262"/>
    <lineage>
        <taxon>Bacteria</taxon>
        <taxon>Pseudomonadati</taxon>
        <taxon>Pseudomonadota</taxon>
        <taxon>Gammaproteobacteria</taxon>
        <taxon>Pseudomonadales</taxon>
        <taxon>Pseudomonadaceae</taxon>
        <taxon>Pseudomonas</taxon>
        <taxon>Pseudomonas syringae</taxon>
    </lineage>
</organism>
<evidence type="ECO:0000313" key="2">
    <source>
        <dbReference type="Proteomes" id="UP000004471"/>
    </source>
</evidence>
<sequence>ASLLAKTLIASPLLILPAGLRSELVRELPGTGS</sequence>
<name>F3G1B6_PSESX</name>
<dbReference type="EMBL" id="AEAH01004625">
    <property type="protein sequence ID" value="EGH36258.1"/>
    <property type="molecule type" value="Genomic_DNA"/>
</dbReference>
<feature type="non-terminal residue" evidence="1">
    <location>
        <position position="1"/>
    </location>
</feature>
<dbReference type="AlphaFoldDB" id="F3G1B6"/>
<comment type="caution">
    <text evidence="1">The sequence shown here is derived from an EMBL/GenBank/DDBJ whole genome shotgun (WGS) entry which is preliminary data.</text>
</comment>
<gene>
    <name evidence="1" type="ORF">PSYJA_47178</name>
</gene>
<protein>
    <submittedName>
        <fullName evidence="1">Uncharacterized protein</fullName>
    </submittedName>
</protein>
<dbReference type="Proteomes" id="UP000004471">
    <property type="component" value="Unassembled WGS sequence"/>
</dbReference>
<evidence type="ECO:0000313" key="1">
    <source>
        <dbReference type="EMBL" id="EGH36258.1"/>
    </source>
</evidence>
<accession>F3G1B6</accession>
<proteinExistence type="predicted"/>